<evidence type="ECO:0000256" key="1">
    <source>
        <dbReference type="ARBA" id="ARBA00022670"/>
    </source>
</evidence>
<evidence type="ECO:0000256" key="2">
    <source>
        <dbReference type="ARBA" id="ARBA00022723"/>
    </source>
</evidence>
<name>A0A845I474_9BURK</name>
<keyword evidence="6" id="KW-0862">Zinc</keyword>
<keyword evidence="5" id="KW-0378">Hydrolase</keyword>
<organism evidence="8 9">
    <name type="scientific">Duganella fentianensis</name>
    <dbReference type="NCBI Taxonomy" id="2692177"/>
    <lineage>
        <taxon>Bacteria</taxon>
        <taxon>Pseudomonadati</taxon>
        <taxon>Pseudomonadota</taxon>
        <taxon>Betaproteobacteria</taxon>
        <taxon>Burkholderiales</taxon>
        <taxon>Oxalobacteraceae</taxon>
        <taxon>Telluria group</taxon>
        <taxon>Duganella</taxon>
    </lineage>
</organism>
<evidence type="ECO:0000313" key="9">
    <source>
        <dbReference type="Proteomes" id="UP000444316"/>
    </source>
</evidence>
<dbReference type="InterPro" id="IPR005073">
    <property type="entry name" value="Peptidase_M74"/>
</dbReference>
<gene>
    <name evidence="8" type="ORF">GTP23_19015</name>
</gene>
<dbReference type="AlphaFoldDB" id="A0A845I474"/>
<dbReference type="GO" id="GO:0008237">
    <property type="term" value="F:metallopeptidase activity"/>
    <property type="evidence" value="ECO:0007669"/>
    <property type="project" value="UniProtKB-KW"/>
</dbReference>
<evidence type="ECO:0000256" key="6">
    <source>
        <dbReference type="ARBA" id="ARBA00022833"/>
    </source>
</evidence>
<reference evidence="8" key="1">
    <citation type="submission" date="2019-12" db="EMBL/GenBank/DDBJ databases">
        <title>Novel species isolated from a subtropical stream in China.</title>
        <authorList>
            <person name="Lu H."/>
        </authorList>
    </citation>
    <scope>NUCLEOTIDE SEQUENCE [LARGE SCALE GENOMIC DNA]</scope>
    <source>
        <strain evidence="8">FT93W</strain>
    </source>
</reference>
<keyword evidence="4" id="KW-0574">Periplasm</keyword>
<dbReference type="RefSeq" id="WP_161036542.1">
    <property type="nucleotide sequence ID" value="NZ_WWCL01000004.1"/>
</dbReference>
<accession>A0A845I474</accession>
<keyword evidence="7" id="KW-0482">Metalloprotease</keyword>
<keyword evidence="2" id="KW-0479">Metal-binding</keyword>
<dbReference type="Proteomes" id="UP000444316">
    <property type="component" value="Unassembled WGS sequence"/>
</dbReference>
<sequence length="157" mass="17932">MTMIVQPRDNRGFLMIPQMPEGVGYYTYGNPGSGVNQYVHPRMLTLVFAVEREWQTMDSRRFGVGDISSAGGTAVNDHESHRTGLDVDIWPLRKNGKHVACVYQDKDYDRSATERLINLFKALAPVPLLILFNDSKIAGVRPWPRHDDHFHVQLKLR</sequence>
<dbReference type="GO" id="GO:0004252">
    <property type="term" value="F:serine-type endopeptidase activity"/>
    <property type="evidence" value="ECO:0007669"/>
    <property type="project" value="InterPro"/>
</dbReference>
<dbReference type="SUPFAM" id="SSF55166">
    <property type="entry name" value="Hedgehog/DD-peptidase"/>
    <property type="match status" value="1"/>
</dbReference>
<comment type="caution">
    <text evidence="8">The sequence shown here is derived from an EMBL/GenBank/DDBJ whole genome shotgun (WGS) entry which is preliminary data.</text>
</comment>
<dbReference type="GO" id="GO:0006508">
    <property type="term" value="P:proteolysis"/>
    <property type="evidence" value="ECO:0007669"/>
    <property type="project" value="UniProtKB-KW"/>
</dbReference>
<protein>
    <recommendedName>
        <fullName evidence="10">Penicillin-insensitive murein endopeptidase</fullName>
    </recommendedName>
</protein>
<dbReference type="Gene3D" id="3.30.1380.10">
    <property type="match status" value="1"/>
</dbReference>
<keyword evidence="9" id="KW-1185">Reference proteome</keyword>
<proteinExistence type="predicted"/>
<keyword evidence="3" id="KW-0732">Signal</keyword>
<evidence type="ECO:0000256" key="5">
    <source>
        <dbReference type="ARBA" id="ARBA00022801"/>
    </source>
</evidence>
<evidence type="ECO:0008006" key="10">
    <source>
        <dbReference type="Google" id="ProtNLM"/>
    </source>
</evidence>
<dbReference type="EMBL" id="WWCL01000004">
    <property type="protein sequence ID" value="MYN47137.1"/>
    <property type="molecule type" value="Genomic_DNA"/>
</dbReference>
<evidence type="ECO:0000256" key="7">
    <source>
        <dbReference type="ARBA" id="ARBA00023049"/>
    </source>
</evidence>
<dbReference type="GO" id="GO:0030288">
    <property type="term" value="C:outer membrane-bounded periplasmic space"/>
    <property type="evidence" value="ECO:0007669"/>
    <property type="project" value="InterPro"/>
</dbReference>
<evidence type="ECO:0000256" key="3">
    <source>
        <dbReference type="ARBA" id="ARBA00022729"/>
    </source>
</evidence>
<dbReference type="InterPro" id="IPR009045">
    <property type="entry name" value="Zn_M74/Hedgehog-like"/>
</dbReference>
<dbReference type="GO" id="GO:0046872">
    <property type="term" value="F:metal ion binding"/>
    <property type="evidence" value="ECO:0007669"/>
    <property type="project" value="UniProtKB-KW"/>
</dbReference>
<keyword evidence="1" id="KW-0645">Protease</keyword>
<evidence type="ECO:0000313" key="8">
    <source>
        <dbReference type="EMBL" id="MYN47137.1"/>
    </source>
</evidence>
<evidence type="ECO:0000256" key="4">
    <source>
        <dbReference type="ARBA" id="ARBA00022764"/>
    </source>
</evidence>
<dbReference type="Pfam" id="PF03411">
    <property type="entry name" value="Peptidase_M74"/>
    <property type="match status" value="1"/>
</dbReference>